<keyword evidence="2" id="KW-1185">Reference proteome</keyword>
<dbReference type="Proteomes" id="UP001470230">
    <property type="component" value="Unassembled WGS sequence"/>
</dbReference>
<evidence type="ECO:0000313" key="2">
    <source>
        <dbReference type="Proteomes" id="UP001470230"/>
    </source>
</evidence>
<accession>A0ABR2KZE6</accession>
<name>A0ABR2KZE6_9EUKA</name>
<reference evidence="1 2" key="1">
    <citation type="submission" date="2024-04" db="EMBL/GenBank/DDBJ databases">
        <title>Tritrichomonas musculus Genome.</title>
        <authorList>
            <person name="Alves-Ferreira E."/>
            <person name="Grigg M."/>
            <person name="Lorenzi H."/>
            <person name="Galac M."/>
        </authorList>
    </citation>
    <scope>NUCLEOTIDE SEQUENCE [LARGE SCALE GENOMIC DNA]</scope>
    <source>
        <strain evidence="1 2">EAF2021</strain>
    </source>
</reference>
<sequence length="102" mass="11643">MECALYGFKKFIDIQTKLKNKSEVIHQIALKRAFCTIALVMKEFNDSTGIFSFAKWGIMIQEHYHGLLRGMAKGVDALNNTLNCISKNNIILDIQNQFQLGF</sequence>
<protein>
    <submittedName>
        <fullName evidence="1">Uncharacterized protein</fullName>
    </submittedName>
</protein>
<dbReference type="EMBL" id="JAPFFF010000002">
    <property type="protein sequence ID" value="KAK8896500.1"/>
    <property type="molecule type" value="Genomic_DNA"/>
</dbReference>
<organism evidence="1 2">
    <name type="scientific">Tritrichomonas musculus</name>
    <dbReference type="NCBI Taxonomy" id="1915356"/>
    <lineage>
        <taxon>Eukaryota</taxon>
        <taxon>Metamonada</taxon>
        <taxon>Parabasalia</taxon>
        <taxon>Tritrichomonadida</taxon>
        <taxon>Tritrichomonadidae</taxon>
        <taxon>Tritrichomonas</taxon>
    </lineage>
</organism>
<evidence type="ECO:0000313" key="1">
    <source>
        <dbReference type="EMBL" id="KAK8896500.1"/>
    </source>
</evidence>
<comment type="caution">
    <text evidence="1">The sequence shown here is derived from an EMBL/GenBank/DDBJ whole genome shotgun (WGS) entry which is preliminary data.</text>
</comment>
<proteinExistence type="predicted"/>
<gene>
    <name evidence="1" type="ORF">M9Y10_014407</name>
</gene>